<proteinExistence type="predicted"/>
<name>A0A7S0WK38_9CHLO</name>
<evidence type="ECO:0000256" key="1">
    <source>
        <dbReference type="SAM" id="MobiDB-lite"/>
    </source>
</evidence>
<dbReference type="EMBL" id="HBFA01020249">
    <property type="protein sequence ID" value="CAD8670263.1"/>
    <property type="molecule type" value="Transcribed_RNA"/>
</dbReference>
<evidence type="ECO:0000256" key="2">
    <source>
        <dbReference type="SAM" id="Phobius"/>
    </source>
</evidence>
<protein>
    <submittedName>
        <fullName evidence="3">Uncharacterized protein</fullName>
    </submittedName>
</protein>
<feature type="region of interest" description="Disordered" evidence="1">
    <location>
        <begin position="145"/>
        <end position="165"/>
    </location>
</feature>
<gene>
    <name evidence="3" type="ORF">POBO1169_LOCUS10374</name>
</gene>
<feature type="compositionally biased region" description="Low complexity" evidence="1">
    <location>
        <begin position="148"/>
        <end position="165"/>
    </location>
</feature>
<keyword evidence="2" id="KW-0812">Transmembrane</keyword>
<organism evidence="3">
    <name type="scientific">Pyramimonas obovata</name>
    <dbReference type="NCBI Taxonomy" id="1411642"/>
    <lineage>
        <taxon>Eukaryota</taxon>
        <taxon>Viridiplantae</taxon>
        <taxon>Chlorophyta</taxon>
        <taxon>Pyramimonadophyceae</taxon>
        <taxon>Pyramimonadales</taxon>
        <taxon>Pyramimonadaceae</taxon>
        <taxon>Pyramimonas</taxon>
        <taxon>Pyramimonas incertae sedis</taxon>
    </lineage>
</organism>
<keyword evidence="2" id="KW-0472">Membrane</keyword>
<keyword evidence="2" id="KW-1133">Transmembrane helix</keyword>
<sequence>MASTYSIGSCIRSGALQRFASVARFRVLEGQRTLEVPTLTRGFFVGSAPWKQAGTKTKAAAKPKEEDQDEDLFESMLGDWDGHDDDGGKVVKIKPGDVHEGVDDLGSFGAAGGAVVATLAALVIFAGGTALVMGAVRSLSTLKPEETSPAAGSVGTAPSSASAASAPLSKEALELELSLLRQGPGSEIVDARKAAIKAQLKVLALNAKASNPS</sequence>
<reference evidence="3" key="1">
    <citation type="submission" date="2021-01" db="EMBL/GenBank/DDBJ databases">
        <authorList>
            <person name="Corre E."/>
            <person name="Pelletier E."/>
            <person name="Niang G."/>
            <person name="Scheremetjew M."/>
            <person name="Finn R."/>
            <person name="Kale V."/>
            <person name="Holt S."/>
            <person name="Cochrane G."/>
            <person name="Meng A."/>
            <person name="Brown T."/>
            <person name="Cohen L."/>
        </authorList>
    </citation>
    <scope>NUCLEOTIDE SEQUENCE</scope>
    <source>
        <strain evidence="3">CCMP722</strain>
    </source>
</reference>
<dbReference type="AlphaFoldDB" id="A0A7S0WK38"/>
<feature type="transmembrane region" description="Helical" evidence="2">
    <location>
        <begin position="108"/>
        <end position="133"/>
    </location>
</feature>
<evidence type="ECO:0000313" key="3">
    <source>
        <dbReference type="EMBL" id="CAD8670263.1"/>
    </source>
</evidence>
<accession>A0A7S0WK38</accession>